<comment type="caution">
    <text evidence="2">The sequence shown here is derived from an EMBL/GenBank/DDBJ whole genome shotgun (WGS) entry which is preliminary data.</text>
</comment>
<proteinExistence type="predicted"/>
<dbReference type="InterPro" id="IPR032710">
    <property type="entry name" value="NTF2-like_dom_sf"/>
</dbReference>
<dbReference type="RefSeq" id="XP_026609947.1">
    <property type="nucleotide sequence ID" value="XM_026754532.1"/>
</dbReference>
<dbReference type="Pfam" id="PF13577">
    <property type="entry name" value="SnoaL_4"/>
    <property type="match status" value="1"/>
</dbReference>
<name>A0A397G1I4_ASPTH</name>
<protein>
    <recommendedName>
        <fullName evidence="1">SnoaL-like domain-containing protein</fullName>
    </recommendedName>
</protein>
<organism evidence="2 3">
    <name type="scientific">Aspergillus thermomutatus</name>
    <name type="common">Neosartorya pseudofischeri</name>
    <dbReference type="NCBI Taxonomy" id="41047"/>
    <lineage>
        <taxon>Eukaryota</taxon>
        <taxon>Fungi</taxon>
        <taxon>Dikarya</taxon>
        <taxon>Ascomycota</taxon>
        <taxon>Pezizomycotina</taxon>
        <taxon>Eurotiomycetes</taxon>
        <taxon>Eurotiomycetidae</taxon>
        <taxon>Eurotiales</taxon>
        <taxon>Aspergillaceae</taxon>
        <taxon>Aspergillus</taxon>
        <taxon>Aspergillus subgen. Fumigati</taxon>
    </lineage>
</organism>
<evidence type="ECO:0000313" key="3">
    <source>
        <dbReference type="Proteomes" id="UP000215305"/>
    </source>
</evidence>
<evidence type="ECO:0000313" key="2">
    <source>
        <dbReference type="EMBL" id="RHZ43694.1"/>
    </source>
</evidence>
<dbReference type="InterPro" id="IPR037401">
    <property type="entry name" value="SnoaL-like"/>
</dbReference>
<evidence type="ECO:0000259" key="1">
    <source>
        <dbReference type="Pfam" id="PF13577"/>
    </source>
</evidence>
<dbReference type="VEuPathDB" id="FungiDB:CDV56_100913"/>
<dbReference type="AlphaFoldDB" id="A0A397G1I4"/>
<keyword evidence="3" id="KW-1185">Reference proteome</keyword>
<dbReference type="EMBL" id="NKHU02000387">
    <property type="protein sequence ID" value="RHZ43694.1"/>
    <property type="molecule type" value="Genomic_DNA"/>
</dbReference>
<dbReference type="Proteomes" id="UP000215305">
    <property type="component" value="Unassembled WGS sequence"/>
</dbReference>
<sequence length="242" mass="28117">MASDKGQGSDYQYPVTHLPDLVPRRALRNNSSGLFLDAEALERFKIREICEGWGVYRDAAEWTEYRSMFFDDAFIVTSWKQGTIDEFIAASSDGFDKGHSFMYILHRINGHSVDIDPELRRAGCKMKATITARFTFDGIEMDLDTDCRFYYFLEKRANRWGVVHFTLLFDKDRFHPVNPSRVYHIPEDEVAGFPPGYKYLAWAETKIGCPPRLDLDSHGPEKEVLHRKYEQWLEGKSISLRV</sequence>
<dbReference type="GeneID" id="38122887"/>
<feature type="domain" description="SnoaL-like" evidence="1">
    <location>
        <begin position="39"/>
        <end position="165"/>
    </location>
</feature>
<accession>A0A397G1I4</accession>
<gene>
    <name evidence="2" type="ORF">CDV56_100913</name>
</gene>
<dbReference type="OrthoDB" id="2533647at2759"/>
<dbReference type="Gene3D" id="3.10.450.50">
    <property type="match status" value="1"/>
</dbReference>
<reference evidence="2" key="1">
    <citation type="submission" date="2018-08" db="EMBL/GenBank/DDBJ databases">
        <title>Draft genome sequence of azole-resistant Aspergillus thermomutatus (Neosartorya pseudofischeri) strain HMR AF 39, isolated from a human nasal aspirate.</title>
        <authorList>
            <person name="Parent-Michaud M."/>
            <person name="Dufresne P.J."/>
            <person name="Fournier E."/>
            <person name="Martineau C."/>
            <person name="Moreira S."/>
            <person name="Perkins V."/>
            <person name="De Repentigny L."/>
            <person name="Dufresne S.F."/>
        </authorList>
    </citation>
    <scope>NUCLEOTIDE SEQUENCE [LARGE SCALE GENOMIC DNA]</scope>
    <source>
        <strain evidence="2">HMR AF 39</strain>
    </source>
</reference>
<dbReference type="SUPFAM" id="SSF54427">
    <property type="entry name" value="NTF2-like"/>
    <property type="match status" value="1"/>
</dbReference>